<evidence type="ECO:0000313" key="3">
    <source>
        <dbReference type="Proteomes" id="UP000826271"/>
    </source>
</evidence>
<dbReference type="PANTHER" id="PTHR31659">
    <property type="entry name" value="PROTEIN: UPF0503-LIKE PROTEIN, PUTATIVE (DUF740)-RELATED"/>
    <property type="match status" value="1"/>
</dbReference>
<evidence type="ECO:0000256" key="1">
    <source>
        <dbReference type="SAM" id="MobiDB-lite"/>
    </source>
</evidence>
<organism evidence="2 3">
    <name type="scientific">Buddleja alternifolia</name>
    <dbReference type="NCBI Taxonomy" id="168488"/>
    <lineage>
        <taxon>Eukaryota</taxon>
        <taxon>Viridiplantae</taxon>
        <taxon>Streptophyta</taxon>
        <taxon>Embryophyta</taxon>
        <taxon>Tracheophyta</taxon>
        <taxon>Spermatophyta</taxon>
        <taxon>Magnoliopsida</taxon>
        <taxon>eudicotyledons</taxon>
        <taxon>Gunneridae</taxon>
        <taxon>Pentapetalae</taxon>
        <taxon>asterids</taxon>
        <taxon>lamiids</taxon>
        <taxon>Lamiales</taxon>
        <taxon>Scrophulariaceae</taxon>
        <taxon>Buddlejeae</taxon>
        <taxon>Buddleja</taxon>
    </lineage>
</organism>
<gene>
    <name evidence="2" type="ORF">BUALT_Bualt13G0091300</name>
</gene>
<feature type="region of interest" description="Disordered" evidence="1">
    <location>
        <begin position="316"/>
        <end position="342"/>
    </location>
</feature>
<accession>A0AAV6WL86</accession>
<reference evidence="2" key="1">
    <citation type="submission" date="2019-10" db="EMBL/GenBank/DDBJ databases">
        <authorList>
            <person name="Zhang R."/>
            <person name="Pan Y."/>
            <person name="Wang J."/>
            <person name="Ma R."/>
            <person name="Yu S."/>
        </authorList>
    </citation>
    <scope>NUCLEOTIDE SEQUENCE</scope>
    <source>
        <strain evidence="2">LA-IB0</strain>
        <tissue evidence="2">Leaf</tissue>
    </source>
</reference>
<feature type="compositionally biased region" description="Basic and acidic residues" evidence="1">
    <location>
        <begin position="128"/>
        <end position="144"/>
    </location>
</feature>
<dbReference type="InterPro" id="IPR008004">
    <property type="entry name" value="OCTOPUS-like"/>
</dbReference>
<feature type="compositionally biased region" description="Low complexity" evidence="1">
    <location>
        <begin position="322"/>
        <end position="342"/>
    </location>
</feature>
<sequence>MPVRSRTRTRNRSGIPTGRRVSPCYRHPDDPISGICASCLRERLSGLDAIDASPPQLRRCRSVVSISEFEASEPRRKSCDVVVSARSSLSNLFDVNDGSDGDTKVESKNVVGLSRVTYTVIEPSEKKKNQDEIRFSNNKFTDDREAQEEEEEGEGEFKTMKEYIDLEFQSKTKKSKDFREIISGNFFGAASVFSKKLRKWRQKNNNNNKIKMPNISSNDEKSCVDSNGNLKSFQLGESHSEIVGRRSCDTEEPPRFSIDAGRISFEEPRASWDGYMIARTIPRLAPMFSVVENGVLGNINKFENHRLSVDGPMHSIIEDESSSGVSGHSNSDSSSSMRRSSFDRSSSVRSFAKKAMNSEDHGASPANVKLVITEKELKDWHLTSSKVDDSLEKFGAISVSTASTDGVCNVNALTKKSVRWRKVCNVFGFRTKDSENVNEIVAGNVIDPFIGNTNEKQEMEDGGNLKDITGCKLTRCSSVVGSRNACNVMGSTYRRRSVDNAGEFKLERNTSTKYSSTELGDAILPFYMTPLRSTRNSKSGKFKLQNSHPIAVALILRIFSGYVNCGIYHKLKDAGILWRQNQNFFITTHLTELLYVPFFALKKSCGSDVRLLDLVNMIELFLERPRYILMLLCNIFWRMRKTGDALSYQFLLPPDGVATLYRFLLKVHFNIPMSNEMLKLLVICIQLKWAVLPVQFISYSLELPLERLVAKECEVSLLALSWK</sequence>
<protein>
    <submittedName>
        <fullName evidence="2">Uncharacterized protein</fullName>
    </submittedName>
</protein>
<evidence type="ECO:0000313" key="2">
    <source>
        <dbReference type="EMBL" id="KAG8371474.1"/>
    </source>
</evidence>
<feature type="compositionally biased region" description="Basic residues" evidence="1">
    <location>
        <begin position="1"/>
        <end position="11"/>
    </location>
</feature>
<dbReference type="PANTHER" id="PTHR31659:SF0">
    <property type="entry name" value="EMB|CAB61945.1"/>
    <property type="match status" value="1"/>
</dbReference>
<feature type="compositionally biased region" description="Acidic residues" evidence="1">
    <location>
        <begin position="145"/>
        <end position="154"/>
    </location>
</feature>
<dbReference type="Proteomes" id="UP000826271">
    <property type="component" value="Unassembled WGS sequence"/>
</dbReference>
<dbReference type="EMBL" id="WHWC01000013">
    <property type="protein sequence ID" value="KAG8371474.1"/>
    <property type="molecule type" value="Genomic_DNA"/>
</dbReference>
<dbReference type="Pfam" id="PF05340">
    <property type="entry name" value="DUF740"/>
    <property type="match status" value="2"/>
</dbReference>
<proteinExistence type="predicted"/>
<keyword evidence="3" id="KW-1185">Reference proteome</keyword>
<comment type="caution">
    <text evidence="2">The sequence shown here is derived from an EMBL/GenBank/DDBJ whole genome shotgun (WGS) entry which is preliminary data.</text>
</comment>
<feature type="region of interest" description="Disordered" evidence="1">
    <location>
        <begin position="1"/>
        <end position="23"/>
    </location>
</feature>
<name>A0AAV6WL86_9LAMI</name>
<dbReference type="AlphaFoldDB" id="A0AAV6WL86"/>
<feature type="region of interest" description="Disordered" evidence="1">
    <location>
        <begin position="128"/>
        <end position="156"/>
    </location>
</feature>